<dbReference type="EMBL" id="JAWJWF010000003">
    <property type="protein sequence ID" value="KAK6635905.1"/>
    <property type="molecule type" value="Genomic_DNA"/>
</dbReference>
<feature type="signal peptide" evidence="7">
    <location>
        <begin position="1"/>
        <end position="21"/>
    </location>
</feature>
<reference evidence="9 10" key="1">
    <citation type="submission" date="2023-09" db="EMBL/GenBank/DDBJ databases">
        <title>Genomes of two closely related lineages of the louse Polyplax serrata with different host specificities.</title>
        <authorList>
            <person name="Martinu J."/>
            <person name="Tarabai H."/>
            <person name="Stefka J."/>
            <person name="Hypsa V."/>
        </authorList>
    </citation>
    <scope>NUCLEOTIDE SEQUENCE [LARGE SCALE GENOMIC DNA]</scope>
    <source>
        <strain evidence="9">98ZLc_SE</strain>
    </source>
</reference>
<feature type="compositionally biased region" description="Polar residues" evidence="6">
    <location>
        <begin position="900"/>
        <end position="943"/>
    </location>
</feature>
<dbReference type="InterPro" id="IPR009003">
    <property type="entry name" value="Peptidase_S1_PA"/>
</dbReference>
<feature type="compositionally biased region" description="Polar residues" evidence="6">
    <location>
        <begin position="600"/>
        <end position="622"/>
    </location>
</feature>
<feature type="coiled-coil region" evidence="5">
    <location>
        <begin position="69"/>
        <end position="167"/>
    </location>
</feature>
<dbReference type="InterPro" id="IPR043504">
    <property type="entry name" value="Peptidase_S1_PA_chymotrypsin"/>
</dbReference>
<feature type="compositionally biased region" description="Basic and acidic residues" evidence="6">
    <location>
        <begin position="576"/>
        <end position="599"/>
    </location>
</feature>
<feature type="domain" description="Peptidase S1" evidence="8">
    <location>
        <begin position="1565"/>
        <end position="1818"/>
    </location>
</feature>
<feature type="compositionally biased region" description="Basic and acidic residues" evidence="6">
    <location>
        <begin position="991"/>
        <end position="1009"/>
    </location>
</feature>
<dbReference type="InterPro" id="IPR001254">
    <property type="entry name" value="Trypsin_dom"/>
</dbReference>
<comment type="caution">
    <text evidence="9">The sequence shown here is derived from an EMBL/GenBank/DDBJ whole genome shotgun (WGS) entry which is preliminary data.</text>
</comment>
<feature type="compositionally biased region" description="Polar residues" evidence="6">
    <location>
        <begin position="1075"/>
        <end position="1098"/>
    </location>
</feature>
<dbReference type="PROSITE" id="PS00135">
    <property type="entry name" value="TRYPSIN_SER"/>
    <property type="match status" value="2"/>
</dbReference>
<feature type="region of interest" description="Disordered" evidence="6">
    <location>
        <begin position="551"/>
        <end position="1037"/>
    </location>
</feature>
<evidence type="ECO:0000256" key="2">
    <source>
        <dbReference type="ARBA" id="ARBA00023157"/>
    </source>
</evidence>
<comment type="similarity">
    <text evidence="3">Belongs to the peptidase S1 family. CLIP subfamily.</text>
</comment>
<feature type="compositionally biased region" description="Basic and acidic residues" evidence="6">
    <location>
        <begin position="558"/>
        <end position="569"/>
    </location>
</feature>
<feature type="compositionally biased region" description="Polar residues" evidence="6">
    <location>
        <begin position="856"/>
        <end position="892"/>
    </location>
</feature>
<feature type="compositionally biased region" description="Low complexity" evidence="6">
    <location>
        <begin position="754"/>
        <end position="780"/>
    </location>
</feature>
<feature type="compositionally biased region" description="Low complexity" evidence="6">
    <location>
        <begin position="699"/>
        <end position="716"/>
    </location>
</feature>
<dbReference type="Proteomes" id="UP001359485">
    <property type="component" value="Unassembled WGS sequence"/>
</dbReference>
<feature type="chain" id="PRO_5046459147" description="Peptidase S1 domain-containing protein" evidence="7">
    <location>
        <begin position="22"/>
        <end position="1819"/>
    </location>
</feature>
<feature type="region of interest" description="Disordered" evidence="6">
    <location>
        <begin position="1178"/>
        <end position="1201"/>
    </location>
</feature>
<dbReference type="SMART" id="SM00020">
    <property type="entry name" value="Tryp_SPc"/>
    <property type="match status" value="2"/>
</dbReference>
<dbReference type="PRINTS" id="PR00722">
    <property type="entry name" value="CHYMOTRYPSIN"/>
</dbReference>
<proteinExistence type="inferred from homology"/>
<evidence type="ECO:0000256" key="1">
    <source>
        <dbReference type="ARBA" id="ARBA00022729"/>
    </source>
</evidence>
<feature type="compositionally biased region" description="Low complexity" evidence="6">
    <location>
        <begin position="451"/>
        <end position="478"/>
    </location>
</feature>
<dbReference type="Gene3D" id="2.40.10.10">
    <property type="entry name" value="Trypsin-like serine proteases"/>
    <property type="match status" value="4"/>
</dbReference>
<feature type="domain" description="Peptidase S1" evidence="8">
    <location>
        <begin position="1224"/>
        <end position="1487"/>
    </location>
</feature>
<dbReference type="InterPro" id="IPR051487">
    <property type="entry name" value="Ser/Thr_Proteases_Immune/Dev"/>
</dbReference>
<dbReference type="InterPro" id="IPR001314">
    <property type="entry name" value="Peptidase_S1A"/>
</dbReference>
<keyword evidence="5" id="KW-0175">Coiled coil</keyword>
<accession>A0ABR1B6R5</accession>
<sequence length="1819" mass="205182">MGNNILPSVLLIAMVIGSTVSHSLTGLHHKPEAIFPPHHNEFKEIIGIELQRIPIHGQLEGLEKQKHEIMKHERELAHDLLEKELLEKELKRKHEILELEQKELEHKEHEILEHEKRELEHRQLEILEHEKNELEHRQHEILEREKNELEHRQHEILEHEHKELEHRHLLDHEHKDLEHRHEILEHEHGEIEHREHDFLHHNIPPHDVLQPHLPRNGFEHHTPPFTELEHHSPRHNEFEHHLPPHQGFQHHTPLHKGIDHHIPTHDVLEHRVHGHNTLEHHIPPLEHDLEHEHEREHEHELEVLEHERREHERREHDILVHEPPLPWDDPNFAIGEEIHHREEEFHHDELFPVSGGTRNTSRRGGSNRRTSSSNRGSSNNRGNSNRRRTSNNRGRSNNNNRNNSNNRGNSNNRNNSNNRRSNNRNNSNNRNTNNRRNSNTNINTQELFNTRNRQNNNNRSNSNNSNRRNNNSNNNSRRNSNLQELAILEEEILVEPEIVEQLSRPERHAEFQSYSNVEETTAVETKVTHEPAINTYAKRIQTNVGEARAHVDAGNLRKPGEFEREEAQDKQILYVEDQRRSSDPNPETADRRGVPESRKNNGALSTSSARSDNIFKQPSTSFIKDEQYLTLDGPTPTPNKPSQSNSRPSNFHNFENSRPNQFGASNFGRPSNIQQNKQPSRPTESFFVNEGNFKPQRPQQSNFGSQQSFGSGFSNQEGSAPQRPSTINFNYEGSAKPAGSNFGGQENQPVQRPFGQGQYSNGNSGFSGSSGSFNSQGSSGQEAIKRPFSGSFSNAESSNSQTVFTSGSGHRPIASSSASQESLNFQKPLGSNFRPQRPQREGFNSGNINGEVPSASHFNSGSSRPFGPSPTNFDTENTQQEQFGSNFNGQSTRPKRPSVINFNSQPGSDSASSGCSTTVGHRPQKSPNFITDSSYVQSNTGYNQYEDVRPSRRPSSLENDNFAPMQHNTRRPLKGSSVGQFRPDQMISENTEEHLDGGRRRPQRPEYPREGVYYSNQEQEQQYQPGAGKGGYYKETDTRPTVHATGLLTAFEESLYDSSEDSGETKRHHRRENNGRPSTEETYSSHQKNPRPSHSNSGPRRPTGEPSRPRPSNGNISHNLDVISLQEDSWLWPDESKKGNRRIRPTRKYDCSDMTSLDIVFPSRETILNLTCIAEPGKNKNNGSHTTARPTTTTTGSGVTNFKRHPNYKLLPTEACGIDLGNKIIGGTNTQLDEFPWMALLQHTSERGQSLGFGCGGSLISPRYVLTAAHCISGPAIKNNVKVTKIRLGEYDTSKEVDCQGEVCNHKPVDAHVEQIIVHPQYRSTDRSQQHDIALIRLREDVKNSVAYINPICLPWNGTPRNITGERLTVAGWGRTANGQGTSSKTKQKVTLPGVSLEDCSPFYNRINIQLQKTQMCAGGEKDKDSCQGDSGGPLMMSRVTDNQVRWEVHGIVSFGPEKCGVDKVAGVYTKIRKCEPLLKILESGPSPNSESLAFLQRSHCGFVGKNPLVCCPINSRKNESHVDRPVFNPTLNLPIHSGVRDVSRHPGVVKFLPSTCGFFTEEKITGGNTSSLFEFPWMALLGYNTRNGVQYRCGGSLINIRYVLTAAHCIKTSPDLQLTQVRLGEHDLNTERDCQPDTGCAPPVQNFGIDEAMAHPNYLRSDVRNDIGLIRLDRNAMLTDSVSPICLPIGKAQQEKNLEGEILTVTGWGATENGVSSSVLQKVKVPVVPLEKCAEQYSKLVRITEKQICAGGVDIRDSCSGDSGGPLQVVGRTAYGDFNYIQFGIVSFGPITCGTKERPGVYTRVGYFMDWILDNMRY</sequence>
<keyword evidence="2" id="KW-1015">Disulfide bond</keyword>
<dbReference type="InterPro" id="IPR022700">
    <property type="entry name" value="CLIP"/>
</dbReference>
<dbReference type="InterPro" id="IPR033116">
    <property type="entry name" value="TRYPSIN_SER"/>
</dbReference>
<dbReference type="SMART" id="SM00680">
    <property type="entry name" value="CLIP"/>
    <property type="match status" value="1"/>
</dbReference>
<name>A0ABR1B6R5_POLSC</name>
<dbReference type="Pfam" id="PF00089">
    <property type="entry name" value="Trypsin"/>
    <property type="match status" value="2"/>
</dbReference>
<evidence type="ECO:0000256" key="6">
    <source>
        <dbReference type="SAM" id="MobiDB-lite"/>
    </source>
</evidence>
<feature type="region of interest" description="Disordered" evidence="6">
    <location>
        <begin position="290"/>
        <end position="309"/>
    </location>
</feature>
<protein>
    <recommendedName>
        <fullName evidence="8">Peptidase S1 domain-containing protein</fullName>
    </recommendedName>
</protein>
<dbReference type="PANTHER" id="PTHR24256">
    <property type="entry name" value="TRYPTASE-RELATED"/>
    <property type="match status" value="1"/>
</dbReference>
<dbReference type="PROSITE" id="PS50240">
    <property type="entry name" value="TRYPSIN_DOM"/>
    <property type="match status" value="2"/>
</dbReference>
<dbReference type="InterPro" id="IPR018114">
    <property type="entry name" value="TRYPSIN_HIS"/>
</dbReference>
<feature type="compositionally biased region" description="Polar residues" evidence="6">
    <location>
        <begin position="801"/>
        <end position="825"/>
    </location>
</feature>
<evidence type="ECO:0000313" key="10">
    <source>
        <dbReference type="Proteomes" id="UP001359485"/>
    </source>
</evidence>
<feature type="compositionally biased region" description="Polar residues" evidence="6">
    <location>
        <begin position="717"/>
        <end position="731"/>
    </location>
</feature>
<feature type="compositionally biased region" description="Low complexity" evidence="6">
    <location>
        <begin position="1186"/>
        <end position="1195"/>
    </location>
</feature>
<keyword evidence="4" id="KW-0720">Serine protease</keyword>
<keyword evidence="4" id="KW-0378">Hydrolase</keyword>
<dbReference type="CDD" id="cd00190">
    <property type="entry name" value="Tryp_SPc"/>
    <property type="match status" value="2"/>
</dbReference>
<dbReference type="SUPFAM" id="SSF50494">
    <property type="entry name" value="Trypsin-like serine proteases"/>
    <property type="match status" value="2"/>
</dbReference>
<dbReference type="PROSITE" id="PS00134">
    <property type="entry name" value="TRYPSIN_HIS"/>
    <property type="match status" value="2"/>
</dbReference>
<keyword evidence="1 7" id="KW-0732">Signal</keyword>
<keyword evidence="10" id="KW-1185">Reference proteome</keyword>
<feature type="region of interest" description="Disordered" evidence="6">
    <location>
        <begin position="1054"/>
        <end position="1118"/>
    </location>
</feature>
<gene>
    <name evidence="9" type="ORF">RUM44_001159</name>
</gene>
<feature type="region of interest" description="Disordered" evidence="6">
    <location>
        <begin position="345"/>
        <end position="478"/>
    </location>
</feature>
<evidence type="ECO:0000313" key="9">
    <source>
        <dbReference type="EMBL" id="KAK6635905.1"/>
    </source>
</evidence>
<keyword evidence="4" id="KW-0645">Protease</keyword>
<evidence type="ECO:0000256" key="5">
    <source>
        <dbReference type="SAM" id="Coils"/>
    </source>
</evidence>
<organism evidence="9 10">
    <name type="scientific">Polyplax serrata</name>
    <name type="common">Common mouse louse</name>
    <dbReference type="NCBI Taxonomy" id="468196"/>
    <lineage>
        <taxon>Eukaryota</taxon>
        <taxon>Metazoa</taxon>
        <taxon>Ecdysozoa</taxon>
        <taxon>Arthropoda</taxon>
        <taxon>Hexapoda</taxon>
        <taxon>Insecta</taxon>
        <taxon>Pterygota</taxon>
        <taxon>Neoptera</taxon>
        <taxon>Paraneoptera</taxon>
        <taxon>Psocodea</taxon>
        <taxon>Troctomorpha</taxon>
        <taxon>Phthiraptera</taxon>
        <taxon>Anoplura</taxon>
        <taxon>Polyplacidae</taxon>
        <taxon>Polyplax</taxon>
    </lineage>
</organism>
<evidence type="ECO:0000259" key="8">
    <source>
        <dbReference type="PROSITE" id="PS50240"/>
    </source>
</evidence>
<feature type="compositionally biased region" description="Low complexity" evidence="6">
    <location>
        <begin position="788"/>
        <end position="800"/>
    </location>
</feature>
<feature type="compositionally biased region" description="Low complexity" evidence="6">
    <location>
        <begin position="391"/>
        <end position="441"/>
    </location>
</feature>
<evidence type="ECO:0000256" key="7">
    <source>
        <dbReference type="SAM" id="SignalP"/>
    </source>
</evidence>
<feature type="compositionally biased region" description="Low complexity" evidence="6">
    <location>
        <begin position="354"/>
        <end position="383"/>
    </location>
</feature>
<evidence type="ECO:0000256" key="3">
    <source>
        <dbReference type="ARBA" id="ARBA00024195"/>
    </source>
</evidence>
<evidence type="ECO:0000256" key="4">
    <source>
        <dbReference type="RuleBase" id="RU363034"/>
    </source>
</evidence>
<feature type="compositionally biased region" description="Polar residues" evidence="6">
    <location>
        <begin position="640"/>
        <end position="683"/>
    </location>
</feature>